<name>A0ABU5HF98_9BACT</name>
<dbReference type="InterPro" id="IPR011118">
    <property type="entry name" value="Tannase/feruloyl_esterase"/>
</dbReference>
<evidence type="ECO:0000256" key="6">
    <source>
        <dbReference type="ARBA" id="ARBA00022837"/>
    </source>
</evidence>
<evidence type="ECO:0000256" key="8">
    <source>
        <dbReference type="SAM" id="SignalP"/>
    </source>
</evidence>
<evidence type="ECO:0000256" key="1">
    <source>
        <dbReference type="ARBA" id="ARBA00006249"/>
    </source>
</evidence>
<keyword evidence="3" id="KW-0479">Metal-binding</keyword>
<comment type="similarity">
    <text evidence="1">Belongs to the tannase family.</text>
</comment>
<feature type="chain" id="PRO_5047455704" evidence="8">
    <location>
        <begin position="22"/>
        <end position="517"/>
    </location>
</feature>
<dbReference type="RefSeq" id="WP_321550843.1">
    <property type="nucleotide sequence ID" value="NZ_JAXIVS010000018.1"/>
</dbReference>
<sequence>MKAIVRSARAGWAIGLACLLAACSGDDDNVPPAPTPTPPAAQLCADLAGKTIGGATISATNIVAAAGTVPEYCNVIAKIPPKLNFEARLPSQWNGKLHYNGGGGFNGMMTPPSADALSKGFADVGSDSGHSADPFTANWALDDQTALVNFAFASVPTVTNATREILKVRYGKDADRSYFEGCSNGGREALMMAQRYPAQFDGIISRAPAYNFTGLLMAFNRTAKALAAPGGAFTSGKVATLAGAVRTACDAQDGVADGVVSNPQACTFNPATLRCAGGTDTGDSCLSDAQLAVVQSWTTDFSLSSGNFFLNTGWALSGNEDGLFAWPAWVTGANGDPSTSVQFGFQLGMVRFMLNKDPALNTLTYDPNANPGAVMSLSALLDATDPELTSFRARSGKLILWHGENDSAISYRGTVRYYTQAVNAAGGQANADPFLKLYLAPGVDHCAGGPGADTVDLLAALDAWVTTGTAPGDLTATKADENGNPVLSRPLCRYPNYPRYNGSGDVNAASNFTCTAP</sequence>
<feature type="signal peptide" evidence="8">
    <location>
        <begin position="1"/>
        <end position="21"/>
    </location>
</feature>
<evidence type="ECO:0000313" key="10">
    <source>
        <dbReference type="Proteomes" id="UP001291309"/>
    </source>
</evidence>
<evidence type="ECO:0000256" key="7">
    <source>
        <dbReference type="ARBA" id="ARBA00023157"/>
    </source>
</evidence>
<comment type="caution">
    <text evidence="9">The sequence shown here is derived from an EMBL/GenBank/DDBJ whole genome shotgun (WGS) entry which is preliminary data.</text>
</comment>
<protein>
    <submittedName>
        <fullName evidence="9">Tannase/feruloyl esterase family alpha/beta hydrolase</fullName>
    </submittedName>
</protein>
<keyword evidence="2" id="KW-0719">Serine esterase</keyword>
<dbReference type="SUPFAM" id="SSF53474">
    <property type="entry name" value="alpha/beta-Hydrolases"/>
    <property type="match status" value="1"/>
</dbReference>
<dbReference type="Gene3D" id="3.40.50.1820">
    <property type="entry name" value="alpha/beta hydrolase"/>
    <property type="match status" value="1"/>
</dbReference>
<keyword evidence="10" id="KW-1185">Reference proteome</keyword>
<dbReference type="PROSITE" id="PS51257">
    <property type="entry name" value="PROKAR_LIPOPROTEIN"/>
    <property type="match status" value="1"/>
</dbReference>
<dbReference type="Pfam" id="PF07519">
    <property type="entry name" value="Tannase"/>
    <property type="match status" value="1"/>
</dbReference>
<keyword evidence="5 9" id="KW-0378">Hydrolase</keyword>
<dbReference type="Proteomes" id="UP001291309">
    <property type="component" value="Unassembled WGS sequence"/>
</dbReference>
<accession>A0ABU5HF98</accession>
<keyword evidence="6" id="KW-0106">Calcium</keyword>
<evidence type="ECO:0000256" key="5">
    <source>
        <dbReference type="ARBA" id="ARBA00022801"/>
    </source>
</evidence>
<keyword evidence="7" id="KW-1015">Disulfide bond</keyword>
<proteinExistence type="inferred from homology"/>
<dbReference type="InterPro" id="IPR029058">
    <property type="entry name" value="AB_hydrolase_fold"/>
</dbReference>
<evidence type="ECO:0000313" key="9">
    <source>
        <dbReference type="EMBL" id="MDY7232128.1"/>
    </source>
</evidence>
<dbReference type="GO" id="GO:0016787">
    <property type="term" value="F:hydrolase activity"/>
    <property type="evidence" value="ECO:0007669"/>
    <property type="project" value="UniProtKB-KW"/>
</dbReference>
<dbReference type="PANTHER" id="PTHR33938:SF15">
    <property type="entry name" value="FERULOYL ESTERASE B-RELATED"/>
    <property type="match status" value="1"/>
</dbReference>
<dbReference type="PANTHER" id="PTHR33938">
    <property type="entry name" value="FERULOYL ESTERASE B-RELATED"/>
    <property type="match status" value="1"/>
</dbReference>
<gene>
    <name evidence="9" type="ORF">SYV04_37415</name>
</gene>
<dbReference type="EMBL" id="JAXIVS010000018">
    <property type="protein sequence ID" value="MDY7232128.1"/>
    <property type="molecule type" value="Genomic_DNA"/>
</dbReference>
<evidence type="ECO:0000256" key="3">
    <source>
        <dbReference type="ARBA" id="ARBA00022723"/>
    </source>
</evidence>
<evidence type="ECO:0000256" key="4">
    <source>
        <dbReference type="ARBA" id="ARBA00022729"/>
    </source>
</evidence>
<organism evidence="9 10">
    <name type="scientific">Hyalangium rubrum</name>
    <dbReference type="NCBI Taxonomy" id="3103134"/>
    <lineage>
        <taxon>Bacteria</taxon>
        <taxon>Pseudomonadati</taxon>
        <taxon>Myxococcota</taxon>
        <taxon>Myxococcia</taxon>
        <taxon>Myxococcales</taxon>
        <taxon>Cystobacterineae</taxon>
        <taxon>Archangiaceae</taxon>
        <taxon>Hyalangium</taxon>
    </lineage>
</organism>
<evidence type="ECO:0000256" key="2">
    <source>
        <dbReference type="ARBA" id="ARBA00022487"/>
    </source>
</evidence>
<reference evidence="9 10" key="1">
    <citation type="submission" date="2023-12" db="EMBL/GenBank/DDBJ databases">
        <title>the genome sequence of Hyalangium sp. s54d21.</title>
        <authorList>
            <person name="Zhang X."/>
        </authorList>
    </citation>
    <scope>NUCLEOTIDE SEQUENCE [LARGE SCALE GENOMIC DNA]</scope>
    <source>
        <strain evidence="10">s54d21</strain>
    </source>
</reference>
<keyword evidence="4 8" id="KW-0732">Signal</keyword>